<keyword evidence="3" id="KW-1185">Reference proteome</keyword>
<sequence>MKSIRYVSSYARIMYKYLDDVLKGHAQDDSKEEKDGTGQFGPVDVMDASCGSHSALSLVTWTGADKDKRDGVTHWSDLMAPDWKKLGSSAGVSFLAKGGNTGDSGAAREDSRHKGRERRMLSS</sequence>
<proteinExistence type="predicted"/>
<gene>
    <name evidence="2" type="ORF">AAG570_000823</name>
</gene>
<feature type="region of interest" description="Disordered" evidence="1">
    <location>
        <begin position="96"/>
        <end position="123"/>
    </location>
</feature>
<dbReference type="Proteomes" id="UP001558652">
    <property type="component" value="Unassembled WGS sequence"/>
</dbReference>
<feature type="compositionally biased region" description="Basic and acidic residues" evidence="1">
    <location>
        <begin position="106"/>
        <end position="123"/>
    </location>
</feature>
<evidence type="ECO:0000313" key="3">
    <source>
        <dbReference type="Proteomes" id="UP001558652"/>
    </source>
</evidence>
<reference evidence="2 3" key="1">
    <citation type="submission" date="2024-07" db="EMBL/GenBank/DDBJ databases">
        <title>Chromosome-level genome assembly of the water stick insect Ranatra chinensis (Heteroptera: Nepidae).</title>
        <authorList>
            <person name="Liu X."/>
        </authorList>
    </citation>
    <scope>NUCLEOTIDE SEQUENCE [LARGE SCALE GENOMIC DNA]</scope>
    <source>
        <strain evidence="2">Cailab_2021Rc</strain>
        <tissue evidence="2">Muscle</tissue>
    </source>
</reference>
<name>A0ABD0YY73_9HEMI</name>
<evidence type="ECO:0000256" key="1">
    <source>
        <dbReference type="SAM" id="MobiDB-lite"/>
    </source>
</evidence>
<dbReference type="EMBL" id="JBFDAA010000001">
    <property type="protein sequence ID" value="KAL1140895.1"/>
    <property type="molecule type" value="Genomic_DNA"/>
</dbReference>
<dbReference type="AlphaFoldDB" id="A0ABD0YY73"/>
<organism evidence="2 3">
    <name type="scientific">Ranatra chinensis</name>
    <dbReference type="NCBI Taxonomy" id="642074"/>
    <lineage>
        <taxon>Eukaryota</taxon>
        <taxon>Metazoa</taxon>
        <taxon>Ecdysozoa</taxon>
        <taxon>Arthropoda</taxon>
        <taxon>Hexapoda</taxon>
        <taxon>Insecta</taxon>
        <taxon>Pterygota</taxon>
        <taxon>Neoptera</taxon>
        <taxon>Paraneoptera</taxon>
        <taxon>Hemiptera</taxon>
        <taxon>Heteroptera</taxon>
        <taxon>Panheteroptera</taxon>
        <taxon>Nepomorpha</taxon>
        <taxon>Nepidae</taxon>
        <taxon>Ranatrinae</taxon>
        <taxon>Ranatra</taxon>
    </lineage>
</organism>
<protein>
    <submittedName>
        <fullName evidence="2">Uncharacterized protein</fullName>
    </submittedName>
</protein>
<accession>A0ABD0YY73</accession>
<comment type="caution">
    <text evidence="2">The sequence shown here is derived from an EMBL/GenBank/DDBJ whole genome shotgun (WGS) entry which is preliminary data.</text>
</comment>
<evidence type="ECO:0000313" key="2">
    <source>
        <dbReference type="EMBL" id="KAL1140895.1"/>
    </source>
</evidence>